<keyword evidence="4" id="KW-0472">Membrane</keyword>
<keyword evidence="2" id="KW-0813">Transport</keyword>
<reference evidence="5 6" key="1">
    <citation type="journal article" date="2020" name="ISME J.">
        <title>Uncovering the hidden diversity of litter-decomposition mechanisms in mushroom-forming fungi.</title>
        <authorList>
            <person name="Floudas D."/>
            <person name="Bentzer J."/>
            <person name="Ahren D."/>
            <person name="Johansson T."/>
            <person name="Persson P."/>
            <person name="Tunlid A."/>
        </authorList>
    </citation>
    <scope>NUCLEOTIDE SEQUENCE [LARGE SCALE GENOMIC DNA]</scope>
    <source>
        <strain evidence="5 6">CBS 291.85</strain>
    </source>
</reference>
<dbReference type="Proteomes" id="UP000559256">
    <property type="component" value="Unassembled WGS sequence"/>
</dbReference>
<comment type="caution">
    <text evidence="5">The sequence shown here is derived from an EMBL/GenBank/DDBJ whole genome shotgun (WGS) entry which is preliminary data.</text>
</comment>
<protein>
    <submittedName>
        <fullName evidence="5">Uncharacterized protein</fullName>
    </submittedName>
</protein>
<comment type="similarity">
    <text evidence="1">Belongs to the V-ATPase E subunit family.</text>
</comment>
<dbReference type="AlphaFoldDB" id="A0A8H5GK70"/>
<dbReference type="InterPro" id="IPR038495">
    <property type="entry name" value="ATPase_E_C"/>
</dbReference>
<proteinExistence type="inferred from homology"/>
<dbReference type="GO" id="GO:0046961">
    <property type="term" value="F:proton-transporting ATPase activity, rotational mechanism"/>
    <property type="evidence" value="ECO:0007669"/>
    <property type="project" value="InterPro"/>
</dbReference>
<sequence length="451" mass="49404">MTFSDDAERSQPTFTSERTLPTRLPSMFWRDVDTSACAFQMNAYYLMSGFMNAITFSASSIWCGFQSGNTTQLAVAVARLWEGETTQFLRRDRQALASLLSFIIGALVGRFAGNLMGTKSRGWMMIGTFIQALLTMAAAVAIWTSDQGYPGITDERFTRGAAWTDARAFLCLCFMSASMGLQGLMSLQLKTDSGATLPLTTTWCELMSVDTLFSLNRLDTARDQRVFGIASVFLGGIVARSIAARLGSPGVLGIGVAIRVVISLSWYFVPSSPGAAVTQAEKRIFPERLATTESDNSSTFPEAWNLLEVKISRLPPLPSPPPPYHIHVLFTSVKFFLLRHGRADITRGYSIDVEVGVPLSETFDGWIVGECSIIRFSSFWAASKSRHCNPNLVLPSSRAGGVKLVSGSGRITLDNTLDERLRLLEEGVLPEIGQDLFGPNENLMYTDNDNA</sequence>
<dbReference type="EMBL" id="JAACJM010000024">
    <property type="protein sequence ID" value="KAF5366254.1"/>
    <property type="molecule type" value="Genomic_DNA"/>
</dbReference>
<dbReference type="Gene3D" id="3.30.2320.30">
    <property type="entry name" value="ATP synthase, E subunit, C-terminal"/>
    <property type="match status" value="1"/>
</dbReference>
<dbReference type="PANTHER" id="PTHR37488">
    <property type="entry name" value="DUF1275 DOMAIN-CONTAINING PROTEIN"/>
    <property type="match status" value="1"/>
</dbReference>
<dbReference type="OrthoDB" id="5288586at2759"/>
<dbReference type="GO" id="GO:0033178">
    <property type="term" value="C:proton-transporting two-sector ATPase complex, catalytic domain"/>
    <property type="evidence" value="ECO:0007669"/>
    <property type="project" value="InterPro"/>
</dbReference>
<keyword evidence="6" id="KW-1185">Reference proteome</keyword>
<evidence type="ECO:0000313" key="5">
    <source>
        <dbReference type="EMBL" id="KAF5366254.1"/>
    </source>
</evidence>
<keyword evidence="3" id="KW-0406">Ion transport</keyword>
<feature type="transmembrane region" description="Helical" evidence="4">
    <location>
        <begin position="250"/>
        <end position="269"/>
    </location>
</feature>
<feature type="transmembrane region" description="Helical" evidence="4">
    <location>
        <begin position="226"/>
        <end position="243"/>
    </location>
</feature>
<feature type="transmembrane region" description="Helical" evidence="4">
    <location>
        <begin position="122"/>
        <end position="145"/>
    </location>
</feature>
<accession>A0A8H5GK70</accession>
<feature type="transmembrane region" description="Helical" evidence="4">
    <location>
        <begin position="95"/>
        <end position="116"/>
    </location>
</feature>
<dbReference type="InterPro" id="IPR002842">
    <property type="entry name" value="ATPase_V1_Esu"/>
</dbReference>
<evidence type="ECO:0000256" key="3">
    <source>
        <dbReference type="ARBA" id="ARBA00023065"/>
    </source>
</evidence>
<evidence type="ECO:0000256" key="4">
    <source>
        <dbReference type="SAM" id="Phobius"/>
    </source>
</evidence>
<evidence type="ECO:0000256" key="2">
    <source>
        <dbReference type="ARBA" id="ARBA00022448"/>
    </source>
</evidence>
<dbReference type="Pfam" id="PF06912">
    <property type="entry name" value="DUF1275"/>
    <property type="match status" value="1"/>
</dbReference>
<evidence type="ECO:0000256" key="1">
    <source>
        <dbReference type="ARBA" id="ARBA00005901"/>
    </source>
</evidence>
<feature type="transmembrane region" description="Helical" evidence="4">
    <location>
        <begin position="166"/>
        <end position="185"/>
    </location>
</feature>
<dbReference type="SUPFAM" id="SSF160527">
    <property type="entry name" value="V-type ATPase subunit E-like"/>
    <property type="match status" value="1"/>
</dbReference>
<dbReference type="InterPro" id="IPR010699">
    <property type="entry name" value="DUF1275"/>
</dbReference>
<organism evidence="5 6">
    <name type="scientific">Tetrapyrgos nigripes</name>
    <dbReference type="NCBI Taxonomy" id="182062"/>
    <lineage>
        <taxon>Eukaryota</taxon>
        <taxon>Fungi</taxon>
        <taxon>Dikarya</taxon>
        <taxon>Basidiomycota</taxon>
        <taxon>Agaricomycotina</taxon>
        <taxon>Agaricomycetes</taxon>
        <taxon>Agaricomycetidae</taxon>
        <taxon>Agaricales</taxon>
        <taxon>Marasmiineae</taxon>
        <taxon>Marasmiaceae</taxon>
        <taxon>Tetrapyrgos</taxon>
    </lineage>
</organism>
<dbReference type="Pfam" id="PF01991">
    <property type="entry name" value="vATP-synt_E"/>
    <property type="match status" value="1"/>
</dbReference>
<dbReference type="PANTHER" id="PTHR37488:SF2">
    <property type="entry name" value="DUF1275 DOMAIN-CONTAINING PROTEIN"/>
    <property type="match status" value="1"/>
</dbReference>
<evidence type="ECO:0000313" key="6">
    <source>
        <dbReference type="Proteomes" id="UP000559256"/>
    </source>
</evidence>
<name>A0A8H5GK70_9AGAR</name>
<keyword evidence="4" id="KW-1133">Transmembrane helix</keyword>
<gene>
    <name evidence="5" type="ORF">D9758_005683</name>
</gene>
<keyword evidence="4" id="KW-0812">Transmembrane</keyword>